<dbReference type="EMBL" id="BAABGA010000012">
    <property type="protein sequence ID" value="GAA4447463.1"/>
    <property type="molecule type" value="Genomic_DNA"/>
</dbReference>
<dbReference type="Proteomes" id="UP001500840">
    <property type="component" value="Unassembled WGS sequence"/>
</dbReference>
<keyword evidence="3" id="KW-0731">Sigma factor</keyword>
<dbReference type="Pfam" id="PF08281">
    <property type="entry name" value="Sigma70_r4_2"/>
    <property type="match status" value="1"/>
</dbReference>
<sequence>MIDAETLSELWQQHANRLLMIARAVGEPAEDAVQEAFVALAQQSTLPDEPLAWLVRTTRNEILQVNRGKQRRAAREQVAARHRCWFVQPSEYQDQQLDGQHVTEWLEELDAADREVIVMHLWGGLTFRQIADVMGRSAATANRRYQNALTQLQARANQNQMR</sequence>
<dbReference type="Gene3D" id="1.10.10.10">
    <property type="entry name" value="Winged helix-like DNA-binding domain superfamily/Winged helix DNA-binding domain"/>
    <property type="match status" value="1"/>
</dbReference>
<evidence type="ECO:0000256" key="3">
    <source>
        <dbReference type="ARBA" id="ARBA00023082"/>
    </source>
</evidence>
<dbReference type="InterPro" id="IPR013324">
    <property type="entry name" value="RNA_pol_sigma_r3/r4-like"/>
</dbReference>
<dbReference type="NCBIfam" id="TIGR02937">
    <property type="entry name" value="sigma70-ECF"/>
    <property type="match status" value="1"/>
</dbReference>
<dbReference type="PANTHER" id="PTHR43133">
    <property type="entry name" value="RNA POLYMERASE ECF-TYPE SIGMA FACTO"/>
    <property type="match status" value="1"/>
</dbReference>
<evidence type="ECO:0000313" key="9">
    <source>
        <dbReference type="Proteomes" id="UP001500840"/>
    </source>
</evidence>
<dbReference type="CDD" id="cd06171">
    <property type="entry name" value="Sigma70_r4"/>
    <property type="match status" value="1"/>
</dbReference>
<gene>
    <name evidence="8" type="ORF">GCM10023156_09470</name>
</gene>
<keyword evidence="2" id="KW-0805">Transcription regulation</keyword>
<dbReference type="RefSeq" id="WP_339944829.1">
    <property type="nucleotide sequence ID" value="NZ_BAABGA010000012.1"/>
</dbReference>
<evidence type="ECO:0000313" key="8">
    <source>
        <dbReference type="EMBL" id="GAA4447463.1"/>
    </source>
</evidence>
<dbReference type="InterPro" id="IPR039425">
    <property type="entry name" value="RNA_pol_sigma-70-like"/>
</dbReference>
<keyword evidence="5" id="KW-0804">Transcription</keyword>
<protein>
    <submittedName>
        <fullName evidence="8">RNA polymerase sigma factor</fullName>
    </submittedName>
</protein>
<keyword evidence="4" id="KW-0238">DNA-binding</keyword>
<dbReference type="SUPFAM" id="SSF88659">
    <property type="entry name" value="Sigma3 and sigma4 domains of RNA polymerase sigma factors"/>
    <property type="match status" value="1"/>
</dbReference>
<organism evidence="8 9">
    <name type="scientific">Novipirellula rosea</name>
    <dbReference type="NCBI Taxonomy" id="1031540"/>
    <lineage>
        <taxon>Bacteria</taxon>
        <taxon>Pseudomonadati</taxon>
        <taxon>Planctomycetota</taxon>
        <taxon>Planctomycetia</taxon>
        <taxon>Pirellulales</taxon>
        <taxon>Pirellulaceae</taxon>
        <taxon>Novipirellula</taxon>
    </lineage>
</organism>
<comment type="similarity">
    <text evidence="1">Belongs to the sigma-70 factor family. ECF subfamily.</text>
</comment>
<feature type="domain" description="RNA polymerase sigma-70 region 2" evidence="6">
    <location>
        <begin position="10"/>
        <end position="71"/>
    </location>
</feature>
<keyword evidence="9" id="KW-1185">Reference proteome</keyword>
<feature type="domain" description="RNA polymerase sigma factor 70 region 4 type 2" evidence="7">
    <location>
        <begin position="106"/>
        <end position="152"/>
    </location>
</feature>
<name>A0ABP8MC55_9BACT</name>
<evidence type="ECO:0000256" key="2">
    <source>
        <dbReference type="ARBA" id="ARBA00023015"/>
    </source>
</evidence>
<dbReference type="InterPro" id="IPR014284">
    <property type="entry name" value="RNA_pol_sigma-70_dom"/>
</dbReference>
<accession>A0ABP8MC55</accession>
<dbReference type="InterPro" id="IPR013249">
    <property type="entry name" value="RNA_pol_sigma70_r4_t2"/>
</dbReference>
<evidence type="ECO:0000256" key="4">
    <source>
        <dbReference type="ARBA" id="ARBA00023125"/>
    </source>
</evidence>
<dbReference type="Gene3D" id="1.10.1740.10">
    <property type="match status" value="1"/>
</dbReference>
<evidence type="ECO:0000259" key="6">
    <source>
        <dbReference type="Pfam" id="PF04542"/>
    </source>
</evidence>
<evidence type="ECO:0000259" key="7">
    <source>
        <dbReference type="Pfam" id="PF08281"/>
    </source>
</evidence>
<proteinExistence type="inferred from homology"/>
<dbReference type="InterPro" id="IPR007627">
    <property type="entry name" value="RNA_pol_sigma70_r2"/>
</dbReference>
<dbReference type="InterPro" id="IPR036388">
    <property type="entry name" value="WH-like_DNA-bd_sf"/>
</dbReference>
<comment type="caution">
    <text evidence="8">The sequence shown here is derived from an EMBL/GenBank/DDBJ whole genome shotgun (WGS) entry which is preliminary data.</text>
</comment>
<dbReference type="InterPro" id="IPR013325">
    <property type="entry name" value="RNA_pol_sigma_r2"/>
</dbReference>
<evidence type="ECO:0000256" key="5">
    <source>
        <dbReference type="ARBA" id="ARBA00023163"/>
    </source>
</evidence>
<dbReference type="SUPFAM" id="SSF88946">
    <property type="entry name" value="Sigma2 domain of RNA polymerase sigma factors"/>
    <property type="match status" value="1"/>
</dbReference>
<reference evidence="9" key="1">
    <citation type="journal article" date="2019" name="Int. J. Syst. Evol. Microbiol.">
        <title>The Global Catalogue of Microorganisms (GCM) 10K type strain sequencing project: providing services to taxonomists for standard genome sequencing and annotation.</title>
        <authorList>
            <consortium name="The Broad Institute Genomics Platform"/>
            <consortium name="The Broad Institute Genome Sequencing Center for Infectious Disease"/>
            <person name="Wu L."/>
            <person name="Ma J."/>
        </authorList>
    </citation>
    <scope>NUCLEOTIDE SEQUENCE [LARGE SCALE GENOMIC DNA]</scope>
    <source>
        <strain evidence="9">JCM 17759</strain>
    </source>
</reference>
<dbReference type="Pfam" id="PF04542">
    <property type="entry name" value="Sigma70_r2"/>
    <property type="match status" value="1"/>
</dbReference>
<evidence type="ECO:0000256" key="1">
    <source>
        <dbReference type="ARBA" id="ARBA00010641"/>
    </source>
</evidence>
<dbReference type="PANTHER" id="PTHR43133:SF8">
    <property type="entry name" value="RNA POLYMERASE SIGMA FACTOR HI_1459-RELATED"/>
    <property type="match status" value="1"/>
</dbReference>